<dbReference type="AlphaFoldDB" id="A0A2G4YS52"/>
<gene>
    <name evidence="1" type="ORF">CRD36_06950</name>
</gene>
<accession>A0A2G4YS52</accession>
<dbReference type="InParanoid" id="A0A2G4YS52"/>
<keyword evidence="2" id="KW-1185">Reference proteome</keyword>
<sequence>MMTRFQELKNTPMTFADLEKLYDLMAETLDEFDADQHSLFLSKLSMVLSHEIGDLETVVNAINVAKDGLVAKGSE</sequence>
<evidence type="ECO:0000313" key="2">
    <source>
        <dbReference type="Proteomes" id="UP000229730"/>
    </source>
</evidence>
<dbReference type="EMBL" id="PDEM01000016">
    <property type="protein sequence ID" value="PHZ85145.1"/>
    <property type="molecule type" value="Genomic_DNA"/>
</dbReference>
<name>A0A2G4YS52_9PROT</name>
<organism evidence="1 2">
    <name type="scientific">Paremcibacter congregatus</name>
    <dbReference type="NCBI Taxonomy" id="2043170"/>
    <lineage>
        <taxon>Bacteria</taxon>
        <taxon>Pseudomonadati</taxon>
        <taxon>Pseudomonadota</taxon>
        <taxon>Alphaproteobacteria</taxon>
        <taxon>Emcibacterales</taxon>
        <taxon>Emcibacteraceae</taxon>
        <taxon>Paremcibacter</taxon>
    </lineage>
</organism>
<dbReference type="OrthoDB" id="8481706at2"/>
<reference evidence="1 2" key="1">
    <citation type="submission" date="2017-10" db="EMBL/GenBank/DDBJ databases">
        <title>Frigbacter circumglobatus gen. nov. sp. nov., isolated from sediment cultured in situ.</title>
        <authorList>
            <person name="Zhao Z."/>
        </authorList>
    </citation>
    <scope>NUCLEOTIDE SEQUENCE [LARGE SCALE GENOMIC DNA]</scope>
    <source>
        <strain evidence="1 2">ZYL</strain>
    </source>
</reference>
<evidence type="ECO:0008006" key="3">
    <source>
        <dbReference type="Google" id="ProtNLM"/>
    </source>
</evidence>
<protein>
    <recommendedName>
        <fullName evidence="3">DUF2783 domain-containing protein</fullName>
    </recommendedName>
</protein>
<proteinExistence type="predicted"/>
<evidence type="ECO:0000313" key="1">
    <source>
        <dbReference type="EMBL" id="PHZ85145.1"/>
    </source>
</evidence>
<dbReference type="Proteomes" id="UP000229730">
    <property type="component" value="Unassembled WGS sequence"/>
</dbReference>
<comment type="caution">
    <text evidence="1">The sequence shown here is derived from an EMBL/GenBank/DDBJ whole genome shotgun (WGS) entry which is preliminary data.</text>
</comment>
<dbReference type="RefSeq" id="WP_099472033.1">
    <property type="nucleotide sequence ID" value="NZ_PDEM01000016.1"/>
</dbReference>